<name>A0A1H3CGY7_9EURY</name>
<evidence type="ECO:0000313" key="2">
    <source>
        <dbReference type="EMBL" id="SDX53168.1"/>
    </source>
</evidence>
<dbReference type="AlphaFoldDB" id="A0A1H3CGY7"/>
<sequence>MSCQRSEVVLVGFGVSGSTAVIFLGVLIASGTFYTAAAGSAEQITDAHDGESEDLLDRRNTAIDVTSVLYNESSSNLSIEVSNTGTTALSVEDTTLLVNNSHVVPDTTSVGGDFETDVWAAGQTLTLNVTNTSPPEDVKVVAENGIAASNATVEVVN</sequence>
<keyword evidence="1" id="KW-0472">Membrane</keyword>
<dbReference type="Pfam" id="PF01917">
    <property type="entry name" value="Flagellin_arch-type"/>
    <property type="match status" value="1"/>
</dbReference>
<dbReference type="STRING" id="660517.SAMN04487946_1014"/>
<proteinExistence type="predicted"/>
<accession>A0A1H3CGY7</accession>
<keyword evidence="1" id="KW-0812">Transmembrane</keyword>
<reference evidence="3" key="1">
    <citation type="submission" date="2016-10" db="EMBL/GenBank/DDBJ databases">
        <authorList>
            <person name="Varghese N."/>
            <person name="Submissions S."/>
        </authorList>
    </citation>
    <scope>NUCLEOTIDE SEQUENCE [LARGE SCALE GENOMIC DNA]</scope>
    <source>
        <strain evidence="3">CGMCC 1.10118</strain>
    </source>
</reference>
<dbReference type="GO" id="GO:0097588">
    <property type="term" value="P:archaeal or bacterial-type flagellum-dependent cell motility"/>
    <property type="evidence" value="ECO:0007669"/>
    <property type="project" value="InterPro"/>
</dbReference>
<keyword evidence="2" id="KW-0282">Flagellum</keyword>
<dbReference type="GO" id="GO:0005198">
    <property type="term" value="F:structural molecule activity"/>
    <property type="evidence" value="ECO:0007669"/>
    <property type="project" value="InterPro"/>
</dbReference>
<keyword evidence="3" id="KW-1185">Reference proteome</keyword>
<keyword evidence="2" id="KW-0969">Cilium</keyword>
<dbReference type="EMBL" id="FNPB01000001">
    <property type="protein sequence ID" value="SDX53168.1"/>
    <property type="molecule type" value="Genomic_DNA"/>
</dbReference>
<evidence type="ECO:0000313" key="3">
    <source>
        <dbReference type="Proteomes" id="UP000199170"/>
    </source>
</evidence>
<feature type="transmembrane region" description="Helical" evidence="1">
    <location>
        <begin position="9"/>
        <end position="34"/>
    </location>
</feature>
<dbReference type="Proteomes" id="UP000199170">
    <property type="component" value="Unassembled WGS sequence"/>
</dbReference>
<gene>
    <name evidence="2" type="ORF">SAMN04487946_1014</name>
</gene>
<keyword evidence="2" id="KW-0966">Cell projection</keyword>
<keyword evidence="1" id="KW-1133">Transmembrane helix</keyword>
<dbReference type="InterPro" id="IPR002774">
    <property type="entry name" value="Flagellin_arc-type"/>
</dbReference>
<dbReference type="PANTHER" id="PTHR42200:SF2">
    <property type="entry name" value="ARCHAEAL FLAGELLA-RELATED PROTEIN F"/>
    <property type="match status" value="1"/>
</dbReference>
<dbReference type="PANTHER" id="PTHR42200">
    <property type="entry name" value="ARCHAEAL FLAGELLA-RELATED PROTEIN F-RELATED"/>
    <property type="match status" value="1"/>
</dbReference>
<protein>
    <submittedName>
        <fullName evidence="2">Flagellar protein FlaF</fullName>
    </submittedName>
</protein>
<organism evidence="2 3">
    <name type="scientific">Halobellus clavatus</name>
    <dbReference type="NCBI Taxonomy" id="660517"/>
    <lineage>
        <taxon>Archaea</taxon>
        <taxon>Methanobacteriati</taxon>
        <taxon>Methanobacteriota</taxon>
        <taxon>Stenosarchaea group</taxon>
        <taxon>Halobacteria</taxon>
        <taxon>Halobacteriales</taxon>
        <taxon>Haloferacaceae</taxon>
        <taxon>Halobellus</taxon>
    </lineage>
</organism>
<evidence type="ECO:0000256" key="1">
    <source>
        <dbReference type="SAM" id="Phobius"/>
    </source>
</evidence>